<evidence type="ECO:0000313" key="2">
    <source>
        <dbReference type="Proteomes" id="UP000184465"/>
    </source>
</evidence>
<keyword evidence="2" id="KW-1185">Reference proteome</keyword>
<dbReference type="AlphaFoldDB" id="A0A1M6JWS9"/>
<dbReference type="InterPro" id="IPR008969">
    <property type="entry name" value="CarboxyPept-like_regulatory"/>
</dbReference>
<protein>
    <recommendedName>
        <fullName evidence="3">Carboxypeptidase regulatory-like domain-containing protein</fullName>
    </recommendedName>
</protein>
<dbReference type="Gene3D" id="2.60.40.1120">
    <property type="entry name" value="Carboxypeptidase-like, regulatory domain"/>
    <property type="match status" value="2"/>
</dbReference>
<dbReference type="RefSeq" id="WP_073146502.1">
    <property type="nucleotide sequence ID" value="NZ_FRAG01000001.1"/>
</dbReference>
<dbReference type="SUPFAM" id="SSF49464">
    <property type="entry name" value="Carboxypeptidase regulatory domain-like"/>
    <property type="match status" value="3"/>
</dbReference>
<gene>
    <name evidence="1" type="ORF">SAMN02745912_00197</name>
</gene>
<dbReference type="Proteomes" id="UP000184465">
    <property type="component" value="Unassembled WGS sequence"/>
</dbReference>
<name>A0A1M6JWS9_PARC5</name>
<proteinExistence type="predicted"/>
<dbReference type="EMBL" id="FRAG01000001">
    <property type="protein sequence ID" value="SHJ51121.1"/>
    <property type="molecule type" value="Genomic_DNA"/>
</dbReference>
<dbReference type="STRING" id="1121301.SAMN02745912_00197"/>
<dbReference type="OrthoDB" id="1924619at2"/>
<organism evidence="1 2">
    <name type="scientific">Paramaledivibacter caminithermalis (strain DSM 15212 / CIP 107654 / DViRD3)</name>
    <name type="common">Clostridium caminithermale</name>
    <dbReference type="NCBI Taxonomy" id="1121301"/>
    <lineage>
        <taxon>Bacteria</taxon>
        <taxon>Bacillati</taxon>
        <taxon>Bacillota</taxon>
        <taxon>Clostridia</taxon>
        <taxon>Peptostreptococcales</taxon>
        <taxon>Caminicellaceae</taxon>
        <taxon>Paramaledivibacter</taxon>
    </lineage>
</organism>
<reference evidence="1 2" key="1">
    <citation type="submission" date="2016-11" db="EMBL/GenBank/DDBJ databases">
        <authorList>
            <person name="Jaros S."/>
            <person name="Januszkiewicz K."/>
            <person name="Wedrychowicz H."/>
        </authorList>
    </citation>
    <scope>NUCLEOTIDE SEQUENCE [LARGE SCALE GENOMIC DNA]</scope>
    <source>
        <strain evidence="1 2">DSM 15212</strain>
    </source>
</reference>
<accession>A0A1M6JWS9</accession>
<evidence type="ECO:0000313" key="1">
    <source>
        <dbReference type="EMBL" id="SHJ51121.1"/>
    </source>
</evidence>
<evidence type="ECO:0008006" key="3">
    <source>
        <dbReference type="Google" id="ProtNLM"/>
    </source>
</evidence>
<sequence>MDKYILGQSRIGRITDEHCKIVLNVELEKNVYYNNALIYGNIMNEDRKPIEDAVICFLNENNEEIGSIYSSKEGFYAYFGIKMNTRVRIVVKKRGYKTKTSNFIKICSRMININVYLKELSMFRYALISGHLVDDDSNPLEGITIYLLRRFCNNKMKVYKVTNTNNYGQFVFIDLKKGIYEIFINDPKFEIYNGFIEIGQTHKIFDINIKLKRNIKTKIIGQVKDEDNKPIPNAVVILYRVTNDNKYIPVTYSVCDKEGRYCFTDILFDNYIVRAIP</sequence>